<evidence type="ECO:0000313" key="8">
    <source>
        <dbReference type="Proteomes" id="UP000007473"/>
    </source>
</evidence>
<dbReference type="CDD" id="cd00367">
    <property type="entry name" value="PTS-HPr_like"/>
    <property type="match status" value="1"/>
</dbReference>
<comment type="function">
    <text evidence="1">General (non sugar-specific) component of the phosphoenolpyruvate-dependent sugar phosphotransferase system (sugar PTS). This major carbohydrate active-transport system catalyzes the phosphorylation of incoming sugar substrates concomitantly with their translocation across the cell membrane. The phosphoryl group from phosphoenolpyruvate (PEP) is transferred to the phosphoryl carrier protein HPr by enzyme I. Phospho-HPr then transfers it to the PTS EIIA domain.</text>
</comment>
<dbReference type="Pfam" id="PF00381">
    <property type="entry name" value="PTS-HPr"/>
    <property type="match status" value="1"/>
</dbReference>
<dbReference type="PRINTS" id="PR00107">
    <property type="entry name" value="PHOSPHOCPHPR"/>
</dbReference>
<dbReference type="InterPro" id="IPR035895">
    <property type="entry name" value="HPr-like_sf"/>
</dbReference>
<evidence type="ECO:0000256" key="2">
    <source>
        <dbReference type="ARBA" id="ARBA00004496"/>
    </source>
</evidence>
<dbReference type="InterPro" id="IPR001020">
    <property type="entry name" value="PTS_HPr_His_P_site"/>
</dbReference>
<dbReference type="InterPro" id="IPR002114">
    <property type="entry name" value="PTS_HPr_Ser_P_site"/>
</dbReference>
<dbReference type="PANTHER" id="PTHR33705">
    <property type="entry name" value="PHOSPHOCARRIER PROTEIN HPR"/>
    <property type="match status" value="1"/>
</dbReference>
<gene>
    <name evidence="7" type="primary">ptsH</name>
    <name evidence="7" type="ordered locus">MfeM64YM_0750</name>
</gene>
<dbReference type="PROSITE" id="PS51350">
    <property type="entry name" value="PTS_HPR_DOM"/>
    <property type="match status" value="1"/>
</dbReference>
<dbReference type="PROSITE" id="PS00369">
    <property type="entry name" value="PTS_HPR_HIS"/>
    <property type="match status" value="1"/>
</dbReference>
<dbReference type="NCBIfam" id="TIGR01003">
    <property type="entry name" value="PTS_HPr_family"/>
    <property type="match status" value="1"/>
</dbReference>
<dbReference type="Proteomes" id="UP000007473">
    <property type="component" value="Chromosome"/>
</dbReference>
<feature type="domain" description="HPr" evidence="6">
    <location>
        <begin position="1"/>
        <end position="89"/>
    </location>
</feature>
<reference evidence="7 8" key="1">
    <citation type="journal article" date="2011" name="J. Bacteriol.">
        <title>Genome sequence of the repetitive-sequence-rich Mycoplasma fermentans strain M64.</title>
        <authorList>
            <person name="Shu H.W."/>
            <person name="Liu T.T."/>
            <person name="Chang H.Y."/>
            <person name="Liu Y.M."/>
            <person name="Wu K.M."/>
            <person name="Shu H.Y."/>
            <person name="Tsai S.F."/>
            <person name="Hsiao K.J."/>
            <person name="Hu W.S."/>
            <person name="Ng W.V."/>
        </authorList>
    </citation>
    <scope>NUCLEOTIDE SEQUENCE [LARGE SCALE GENOMIC DNA]</scope>
    <source>
        <strain evidence="7 8">M64</strain>
    </source>
</reference>
<evidence type="ECO:0000256" key="5">
    <source>
        <dbReference type="ARBA" id="ARBA00022683"/>
    </source>
</evidence>
<dbReference type="InterPro" id="IPR050399">
    <property type="entry name" value="HPr"/>
</dbReference>
<dbReference type="EMBL" id="CP002458">
    <property type="protein sequence ID" value="ADV34747.1"/>
    <property type="molecule type" value="Genomic_DNA"/>
</dbReference>
<dbReference type="PANTHER" id="PTHR33705:SF2">
    <property type="entry name" value="PHOSPHOCARRIER PROTEIN NPR"/>
    <property type="match status" value="1"/>
</dbReference>
<comment type="subcellular location">
    <subcellularLocation>
        <location evidence="2">Cytoplasm</location>
    </subcellularLocation>
</comment>
<name>A0AB32XCK0_MYCFM</name>
<sequence length="89" mass="9613">MKEFTASIIDPIGLHARPASVVSTIASKFKSDVQIVLDKTGKVGNLKSIMNVMSLGVKKGDVITIKINGADEEEAYKAIYDAFKSNEII</sequence>
<dbReference type="Gene3D" id="3.30.1340.10">
    <property type="entry name" value="HPr-like"/>
    <property type="match status" value="1"/>
</dbReference>
<dbReference type="KEGG" id="mfm:MfeM64YM_0750"/>
<dbReference type="GO" id="GO:0009401">
    <property type="term" value="P:phosphoenolpyruvate-dependent sugar phosphotransferase system"/>
    <property type="evidence" value="ECO:0007669"/>
    <property type="project" value="UniProtKB-KW"/>
</dbReference>
<organism evidence="7 8">
    <name type="scientific">Mycoplasmopsis fermentans (strain M64)</name>
    <name type="common">Mycoplasma fermentans</name>
    <dbReference type="NCBI Taxonomy" id="943945"/>
    <lineage>
        <taxon>Bacteria</taxon>
        <taxon>Bacillati</taxon>
        <taxon>Mycoplasmatota</taxon>
        <taxon>Mycoplasmoidales</taxon>
        <taxon>Metamycoplasmataceae</taxon>
        <taxon>Mycoplasmopsis</taxon>
    </lineage>
</organism>
<keyword evidence="5" id="KW-0598">Phosphotransferase system</keyword>
<evidence type="ECO:0000313" key="7">
    <source>
        <dbReference type="EMBL" id="ADV34747.1"/>
    </source>
</evidence>
<dbReference type="RefSeq" id="WP_013354854.1">
    <property type="nucleotide sequence ID" value="NC_014921.1"/>
</dbReference>
<dbReference type="SUPFAM" id="SSF55594">
    <property type="entry name" value="HPr-like"/>
    <property type="match status" value="1"/>
</dbReference>
<keyword evidence="4" id="KW-0963">Cytoplasm</keyword>
<dbReference type="InterPro" id="IPR000032">
    <property type="entry name" value="HPr-like"/>
</dbReference>
<evidence type="ECO:0000259" key="6">
    <source>
        <dbReference type="PROSITE" id="PS51350"/>
    </source>
</evidence>
<dbReference type="GO" id="GO:0005737">
    <property type="term" value="C:cytoplasm"/>
    <property type="evidence" value="ECO:0007669"/>
    <property type="project" value="UniProtKB-SubCell"/>
</dbReference>
<evidence type="ECO:0000256" key="1">
    <source>
        <dbReference type="ARBA" id="ARBA00003681"/>
    </source>
</evidence>
<evidence type="ECO:0000256" key="3">
    <source>
        <dbReference type="ARBA" id="ARBA00020422"/>
    </source>
</evidence>
<dbReference type="AlphaFoldDB" id="A0AB32XCK0"/>
<dbReference type="PROSITE" id="PS00589">
    <property type="entry name" value="PTS_HPR_SER"/>
    <property type="match status" value="1"/>
</dbReference>
<protein>
    <recommendedName>
        <fullName evidence="3">Phosphocarrier protein HPr</fullName>
    </recommendedName>
</protein>
<proteinExistence type="predicted"/>
<accession>A0AB32XCK0</accession>
<evidence type="ECO:0000256" key="4">
    <source>
        <dbReference type="ARBA" id="ARBA00022490"/>
    </source>
</evidence>